<feature type="chain" id="PRO_5047254381" description="Lipoprotein" evidence="2">
    <location>
        <begin position="18"/>
        <end position="70"/>
    </location>
</feature>
<accession>A0ABT1WE19</accession>
<dbReference type="Proteomes" id="UP001524587">
    <property type="component" value="Unassembled WGS sequence"/>
</dbReference>
<keyword evidence="2" id="KW-0732">Signal</keyword>
<proteinExistence type="predicted"/>
<sequence length="70" mass="6912">MKSALLLALLLCGCTSAPPGAGHARATADELDPSGRPSGGPAVIATSPPGDNGMPRLSCRPEGVGTRCAR</sequence>
<feature type="region of interest" description="Disordered" evidence="1">
    <location>
        <begin position="20"/>
        <end position="70"/>
    </location>
</feature>
<evidence type="ECO:0000256" key="1">
    <source>
        <dbReference type="SAM" id="MobiDB-lite"/>
    </source>
</evidence>
<protein>
    <recommendedName>
        <fullName evidence="5">Lipoprotein</fullName>
    </recommendedName>
</protein>
<organism evidence="3 4">
    <name type="scientific">Endosaccharibacter trunci</name>
    <dbReference type="NCBI Taxonomy" id="2812733"/>
    <lineage>
        <taxon>Bacteria</taxon>
        <taxon>Pseudomonadati</taxon>
        <taxon>Pseudomonadota</taxon>
        <taxon>Alphaproteobacteria</taxon>
        <taxon>Acetobacterales</taxon>
        <taxon>Acetobacteraceae</taxon>
        <taxon>Endosaccharibacter</taxon>
    </lineage>
</organism>
<keyword evidence="4" id="KW-1185">Reference proteome</keyword>
<gene>
    <name evidence="3" type="ORF">NFI95_16470</name>
</gene>
<evidence type="ECO:0000313" key="4">
    <source>
        <dbReference type="Proteomes" id="UP001524587"/>
    </source>
</evidence>
<comment type="caution">
    <text evidence="3">The sequence shown here is derived from an EMBL/GenBank/DDBJ whole genome shotgun (WGS) entry which is preliminary data.</text>
</comment>
<feature type="signal peptide" evidence="2">
    <location>
        <begin position="1"/>
        <end position="17"/>
    </location>
</feature>
<evidence type="ECO:0000313" key="3">
    <source>
        <dbReference type="EMBL" id="MCQ8280038.1"/>
    </source>
</evidence>
<name>A0ABT1WE19_9PROT</name>
<dbReference type="EMBL" id="JAMSKV010000021">
    <property type="protein sequence ID" value="MCQ8280038.1"/>
    <property type="molecule type" value="Genomic_DNA"/>
</dbReference>
<evidence type="ECO:0008006" key="5">
    <source>
        <dbReference type="Google" id="ProtNLM"/>
    </source>
</evidence>
<evidence type="ECO:0000256" key="2">
    <source>
        <dbReference type="SAM" id="SignalP"/>
    </source>
</evidence>
<dbReference type="RefSeq" id="WP_422865527.1">
    <property type="nucleotide sequence ID" value="NZ_JAMSKV010000021.1"/>
</dbReference>
<reference evidence="3 4" key="1">
    <citation type="submission" date="2022-06" db="EMBL/GenBank/DDBJ databases">
        <title>Endosaccharibacter gen. nov., sp. nov., endophytic bacteria isolated from sugarcane.</title>
        <authorList>
            <person name="Pitiwittayakul N."/>
            <person name="Yukphan P."/>
            <person name="Charoenyingcharoen P."/>
            <person name="Tanasupawat S."/>
        </authorList>
    </citation>
    <scope>NUCLEOTIDE SEQUENCE [LARGE SCALE GENOMIC DNA]</scope>
    <source>
        <strain evidence="3 4">KSS8</strain>
    </source>
</reference>